<feature type="domain" description="Glycosyltransferase subfamily 4-like N-terminal" evidence="2">
    <location>
        <begin position="22"/>
        <end position="120"/>
    </location>
</feature>
<evidence type="ECO:0000313" key="4">
    <source>
        <dbReference type="Proteomes" id="UP001497527"/>
    </source>
</evidence>
<keyword evidence="3" id="KW-0808">Transferase</keyword>
<organism evidence="3 4">
    <name type="scientific">Tenacibaculum polynesiense</name>
    <dbReference type="NCBI Taxonomy" id="3137857"/>
    <lineage>
        <taxon>Bacteria</taxon>
        <taxon>Pseudomonadati</taxon>
        <taxon>Bacteroidota</taxon>
        <taxon>Flavobacteriia</taxon>
        <taxon>Flavobacteriales</taxon>
        <taxon>Flavobacteriaceae</taxon>
        <taxon>Tenacibaculum</taxon>
    </lineage>
</organism>
<evidence type="ECO:0000313" key="3">
    <source>
        <dbReference type="EMBL" id="CAL2103444.1"/>
    </source>
</evidence>
<proteinExistence type="predicted"/>
<dbReference type="PANTHER" id="PTHR12526">
    <property type="entry name" value="GLYCOSYLTRANSFERASE"/>
    <property type="match status" value="1"/>
</dbReference>
<reference evidence="3 4" key="1">
    <citation type="submission" date="2024-05" db="EMBL/GenBank/DDBJ databases">
        <authorList>
            <person name="Duchaud E."/>
        </authorList>
    </citation>
    <scope>NUCLEOTIDE SEQUENCE [LARGE SCALE GENOMIC DNA]</scope>
    <source>
        <strain evidence="3">Ena-SAMPLE-TAB-13-05-2024-13:56:06:370-140308</strain>
    </source>
</reference>
<dbReference type="CDD" id="cd03808">
    <property type="entry name" value="GT4_CapM-like"/>
    <property type="match status" value="1"/>
</dbReference>
<keyword evidence="4" id="KW-1185">Reference proteome</keyword>
<protein>
    <submittedName>
        <fullName evidence="3">Glycosyl transferase family 1</fullName>
    </submittedName>
</protein>
<accession>A0ABM9PDD5</accession>
<dbReference type="InterPro" id="IPR028098">
    <property type="entry name" value="Glyco_trans_4-like_N"/>
</dbReference>
<evidence type="ECO:0000259" key="1">
    <source>
        <dbReference type="Pfam" id="PF00534"/>
    </source>
</evidence>
<dbReference type="PANTHER" id="PTHR12526:SF630">
    <property type="entry name" value="GLYCOSYLTRANSFERASE"/>
    <property type="match status" value="1"/>
</dbReference>
<gene>
    <name evidence="3" type="ORF">T190423A01A_40037</name>
</gene>
<dbReference type="RefSeq" id="WP_348717652.1">
    <property type="nucleotide sequence ID" value="NZ_CAXJIO010000013.1"/>
</dbReference>
<name>A0ABM9PDD5_9FLAO</name>
<sequence length="388" mass="43842">MKVKLIRTSTVPISLNVLLKGQLNFLNKKFKTIAVSSPGKDLEIVKEREGVMVKTVSMERSISPVKDLVSLIKMYILFIKEKPQIVHSITPKAGLISMIAAYLARVPIRMHTFTGLIFPSKEGVLRRILIFMDRVLCFCATNIYPEGEGVKNDLVKSKITKKELKVLANGNVNGVDLEHFNANKITSTEIHNLKKQLEIGEGDFVFVFVGRLVKDKGVNELVEAFNKQSLLHTNVKLVLVGSMEIELDPLKKETLDIIKGNQRIISVGYQNDIRPYLTISNVLVLPSYREGFPNVVIQAGAMGLPSIVTDINGANEIIINRENGLIVQKKEVEVLFEAMQKLYSDNELYCKLKENTRVLIESRYDQKVVWNALLNEYQDLLKKNKYVV</sequence>
<feature type="domain" description="Glycosyl transferase family 1" evidence="1">
    <location>
        <begin position="192"/>
        <end position="357"/>
    </location>
</feature>
<dbReference type="Proteomes" id="UP001497527">
    <property type="component" value="Unassembled WGS sequence"/>
</dbReference>
<comment type="caution">
    <text evidence="3">The sequence shown here is derived from an EMBL/GenBank/DDBJ whole genome shotgun (WGS) entry which is preliminary data.</text>
</comment>
<dbReference type="Gene3D" id="3.40.50.2000">
    <property type="entry name" value="Glycogen Phosphorylase B"/>
    <property type="match status" value="2"/>
</dbReference>
<dbReference type="EMBL" id="CAXJIO010000013">
    <property type="protein sequence ID" value="CAL2103444.1"/>
    <property type="molecule type" value="Genomic_DNA"/>
</dbReference>
<evidence type="ECO:0000259" key="2">
    <source>
        <dbReference type="Pfam" id="PF13477"/>
    </source>
</evidence>
<dbReference type="Pfam" id="PF13477">
    <property type="entry name" value="Glyco_trans_4_2"/>
    <property type="match status" value="1"/>
</dbReference>
<dbReference type="GO" id="GO:0016740">
    <property type="term" value="F:transferase activity"/>
    <property type="evidence" value="ECO:0007669"/>
    <property type="project" value="UniProtKB-KW"/>
</dbReference>
<dbReference type="Pfam" id="PF00534">
    <property type="entry name" value="Glycos_transf_1"/>
    <property type="match status" value="1"/>
</dbReference>
<dbReference type="SUPFAM" id="SSF53756">
    <property type="entry name" value="UDP-Glycosyltransferase/glycogen phosphorylase"/>
    <property type="match status" value="1"/>
</dbReference>
<dbReference type="InterPro" id="IPR001296">
    <property type="entry name" value="Glyco_trans_1"/>
</dbReference>